<proteinExistence type="predicted"/>
<keyword evidence="3" id="KW-1185">Reference proteome</keyword>
<name>A0A8S1QH72_9CILI</name>
<dbReference type="AlphaFoldDB" id="A0A8S1QH72"/>
<dbReference type="EMBL" id="CAJJDN010000104">
    <property type="protein sequence ID" value="CAD8113759.1"/>
    <property type="molecule type" value="Genomic_DNA"/>
</dbReference>
<gene>
    <name evidence="1" type="ORF">PSON_ATCC_30995.1.T1040067</name>
    <name evidence="2" type="ORF">PSON_ATCC_30995.1.T1040069</name>
</gene>
<sequence length="34" mass="4092">MVTTIIQFMNIKKDKYLAKSNLFGHQFSEKVRQF</sequence>
<evidence type="ECO:0000313" key="2">
    <source>
        <dbReference type="EMBL" id="CAD8113759.1"/>
    </source>
</evidence>
<comment type="caution">
    <text evidence="1">The sequence shown here is derived from an EMBL/GenBank/DDBJ whole genome shotgun (WGS) entry which is preliminary data.</text>
</comment>
<protein>
    <submittedName>
        <fullName evidence="1">Uncharacterized protein</fullName>
    </submittedName>
</protein>
<evidence type="ECO:0000313" key="3">
    <source>
        <dbReference type="Proteomes" id="UP000692954"/>
    </source>
</evidence>
<organism evidence="1 3">
    <name type="scientific">Paramecium sonneborni</name>
    <dbReference type="NCBI Taxonomy" id="65129"/>
    <lineage>
        <taxon>Eukaryota</taxon>
        <taxon>Sar</taxon>
        <taxon>Alveolata</taxon>
        <taxon>Ciliophora</taxon>
        <taxon>Intramacronucleata</taxon>
        <taxon>Oligohymenophorea</taxon>
        <taxon>Peniculida</taxon>
        <taxon>Parameciidae</taxon>
        <taxon>Paramecium</taxon>
    </lineage>
</organism>
<accession>A0A8S1QH72</accession>
<dbReference type="Proteomes" id="UP000692954">
    <property type="component" value="Unassembled WGS sequence"/>
</dbReference>
<dbReference type="EMBL" id="CAJJDN010000104">
    <property type="protein sequence ID" value="CAD8113755.1"/>
    <property type="molecule type" value="Genomic_DNA"/>
</dbReference>
<reference evidence="1" key="1">
    <citation type="submission" date="2021-01" db="EMBL/GenBank/DDBJ databases">
        <authorList>
            <consortium name="Genoscope - CEA"/>
            <person name="William W."/>
        </authorList>
    </citation>
    <scope>NUCLEOTIDE SEQUENCE</scope>
</reference>
<evidence type="ECO:0000313" key="1">
    <source>
        <dbReference type="EMBL" id="CAD8113755.1"/>
    </source>
</evidence>